<keyword evidence="5 7" id="KW-1133">Transmembrane helix</keyword>
<keyword evidence="2" id="KW-1003">Cell membrane</keyword>
<dbReference type="GO" id="GO:0005886">
    <property type="term" value="C:plasma membrane"/>
    <property type="evidence" value="ECO:0007669"/>
    <property type="project" value="UniProtKB-SubCell"/>
</dbReference>
<organism evidence="9 10">
    <name type="scientific">Phytopseudomonas seleniipraecipitans</name>
    <dbReference type="NCBI Taxonomy" id="640205"/>
    <lineage>
        <taxon>Bacteria</taxon>
        <taxon>Pseudomonadati</taxon>
        <taxon>Pseudomonadota</taxon>
        <taxon>Gammaproteobacteria</taxon>
        <taxon>Pseudomonadales</taxon>
        <taxon>Pseudomonadaceae</taxon>
        <taxon>Phytopseudomonas</taxon>
    </lineage>
</organism>
<feature type="transmembrane region" description="Helical" evidence="7">
    <location>
        <begin position="219"/>
        <end position="244"/>
    </location>
</feature>
<dbReference type="PANTHER" id="PTHR33362">
    <property type="entry name" value="SIALIC ACID TRAP TRANSPORTER PERMEASE PROTEIN SIAT-RELATED"/>
    <property type="match status" value="1"/>
</dbReference>
<feature type="transmembrane region" description="Helical" evidence="7">
    <location>
        <begin position="322"/>
        <end position="352"/>
    </location>
</feature>
<evidence type="ECO:0000256" key="7">
    <source>
        <dbReference type="RuleBase" id="RU369079"/>
    </source>
</evidence>
<dbReference type="GO" id="GO:0022857">
    <property type="term" value="F:transmembrane transporter activity"/>
    <property type="evidence" value="ECO:0007669"/>
    <property type="project" value="UniProtKB-UniRule"/>
</dbReference>
<keyword evidence="4 7" id="KW-0812">Transmembrane</keyword>
<feature type="transmembrane region" description="Helical" evidence="7">
    <location>
        <begin position="138"/>
        <end position="163"/>
    </location>
</feature>
<feature type="transmembrane region" description="Helical" evidence="7">
    <location>
        <begin position="410"/>
        <end position="431"/>
    </location>
</feature>
<comment type="subcellular location">
    <subcellularLocation>
        <location evidence="1 7">Cell inner membrane</location>
        <topology evidence="1 7">Multi-pass membrane protein</topology>
    </subcellularLocation>
</comment>
<comment type="similarity">
    <text evidence="7">Belongs to the TRAP transporter large permease family.</text>
</comment>
<evidence type="ECO:0000256" key="6">
    <source>
        <dbReference type="ARBA" id="ARBA00023136"/>
    </source>
</evidence>
<evidence type="ECO:0000256" key="4">
    <source>
        <dbReference type="ARBA" id="ARBA00022692"/>
    </source>
</evidence>
<dbReference type="InterPro" id="IPR004681">
    <property type="entry name" value="TRAP_DctM"/>
</dbReference>
<evidence type="ECO:0000259" key="8">
    <source>
        <dbReference type="Pfam" id="PF06808"/>
    </source>
</evidence>
<feature type="domain" description="TRAP C4-dicarboxylate transport system permease DctM subunit" evidence="8">
    <location>
        <begin position="10"/>
        <end position="427"/>
    </location>
</feature>
<dbReference type="AlphaFoldDB" id="A0A1G7UP85"/>
<keyword evidence="3 7" id="KW-0997">Cell inner membrane</keyword>
<dbReference type="Proteomes" id="UP000243378">
    <property type="component" value="Unassembled WGS sequence"/>
</dbReference>
<dbReference type="PIRSF" id="PIRSF006066">
    <property type="entry name" value="HI0050"/>
    <property type="match status" value="1"/>
</dbReference>
<dbReference type="InterPro" id="IPR010656">
    <property type="entry name" value="DctM"/>
</dbReference>
<dbReference type="PANTHER" id="PTHR33362:SF7">
    <property type="entry name" value="SLL1103 PROTEIN"/>
    <property type="match status" value="1"/>
</dbReference>
<evidence type="ECO:0000256" key="3">
    <source>
        <dbReference type="ARBA" id="ARBA00022519"/>
    </source>
</evidence>
<evidence type="ECO:0000256" key="1">
    <source>
        <dbReference type="ARBA" id="ARBA00004429"/>
    </source>
</evidence>
<keyword evidence="6 7" id="KW-0472">Membrane</keyword>
<evidence type="ECO:0000256" key="2">
    <source>
        <dbReference type="ARBA" id="ARBA00022475"/>
    </source>
</evidence>
<feature type="transmembrane region" description="Helical" evidence="7">
    <location>
        <begin position="287"/>
        <end position="310"/>
    </location>
</feature>
<reference evidence="9 10" key="1">
    <citation type="submission" date="2016-10" db="EMBL/GenBank/DDBJ databases">
        <authorList>
            <person name="de Groot N.N."/>
        </authorList>
    </citation>
    <scope>NUCLEOTIDE SEQUENCE [LARGE SCALE GENOMIC DNA]</scope>
    <source>
        <strain evidence="9 10">LMG 25475</strain>
    </source>
</reference>
<feature type="transmembrane region" description="Helical" evidence="7">
    <location>
        <begin position="364"/>
        <end position="390"/>
    </location>
</feature>
<sequence length="436" mass="46484">MMESIPLLMFALLFLLIFLGIPVSFSLISVSCLFGLFLFGDNILQQMYGSLLQASTNFALSAIPLFVLMGAILERTGLAQRLFSAMQLWLGGFSGGLAISSMLMCGIFAASSGVVGAVEIVVGMMAIPAMSKYNYDRALISGTICGGGSLGAIIPPSVIVVVYASMAQLSIGQLFAATLFPGLLMLGLFLLYIIVICWLKPSLAPAVPEMKATPLGEKLKITLSALIPPLLLIAAVLGSMLAGIASPTESAAVGAFGAAVLAIWFRELSIQRLIEALVSTIKITSMIMLIVAGGIMFTAIFAASGGGWMIGEFMDEMNFSPYALILILMAMVFFAGMVLDWISLVLIFVPIFTPLVKAAGIDPVWFAVMFMVVVQTCYLTPPLAPSVFYLKSIAPPGYGYGVMYRGVLPFIAIQLLLFLLILAMPGIATWLPRQLF</sequence>
<protein>
    <recommendedName>
        <fullName evidence="7">TRAP transporter large permease protein</fullName>
    </recommendedName>
</protein>
<feature type="transmembrane region" description="Helical" evidence="7">
    <location>
        <begin position="93"/>
        <end position="126"/>
    </location>
</feature>
<dbReference type="Pfam" id="PF06808">
    <property type="entry name" value="DctM"/>
    <property type="match status" value="1"/>
</dbReference>
<evidence type="ECO:0000313" key="10">
    <source>
        <dbReference type="Proteomes" id="UP000243378"/>
    </source>
</evidence>
<proteinExistence type="inferred from homology"/>
<feature type="transmembrane region" description="Helical" evidence="7">
    <location>
        <begin position="51"/>
        <end position="73"/>
    </location>
</feature>
<comment type="function">
    <text evidence="7">Part of the tripartite ATP-independent periplasmic (TRAP) transport system.</text>
</comment>
<dbReference type="STRING" id="640205.SAMN05216381_4125"/>
<evidence type="ECO:0000313" key="9">
    <source>
        <dbReference type="EMBL" id="SDG49334.1"/>
    </source>
</evidence>
<accession>A0A1G7UP85</accession>
<dbReference type="NCBIfam" id="TIGR00786">
    <property type="entry name" value="dctM"/>
    <property type="match status" value="1"/>
</dbReference>
<dbReference type="OrthoDB" id="9796052at2"/>
<comment type="subunit">
    <text evidence="7">The complex comprises the extracytoplasmic solute receptor protein and the two transmembrane proteins.</text>
</comment>
<gene>
    <name evidence="9" type="ORF">SAMN05216381_4125</name>
</gene>
<keyword evidence="7" id="KW-0813">Transport</keyword>
<dbReference type="RefSeq" id="WP_092371760.1">
    <property type="nucleotide sequence ID" value="NZ_FNBM01000012.1"/>
</dbReference>
<feature type="transmembrane region" description="Helical" evidence="7">
    <location>
        <begin position="6"/>
        <end position="39"/>
    </location>
</feature>
<evidence type="ECO:0000256" key="5">
    <source>
        <dbReference type="ARBA" id="ARBA00022989"/>
    </source>
</evidence>
<feature type="transmembrane region" description="Helical" evidence="7">
    <location>
        <begin position="250"/>
        <end position="266"/>
    </location>
</feature>
<name>A0A1G7UP85_9GAMM</name>
<feature type="transmembrane region" description="Helical" evidence="7">
    <location>
        <begin position="175"/>
        <end position="199"/>
    </location>
</feature>
<dbReference type="EMBL" id="FNBM01000012">
    <property type="protein sequence ID" value="SDG49334.1"/>
    <property type="molecule type" value="Genomic_DNA"/>
</dbReference>